<organism evidence="2 3">
    <name type="scientific">Lutispora saccharofermentans</name>
    <dbReference type="NCBI Taxonomy" id="3024236"/>
    <lineage>
        <taxon>Bacteria</taxon>
        <taxon>Bacillati</taxon>
        <taxon>Bacillota</taxon>
        <taxon>Clostridia</taxon>
        <taxon>Lutisporales</taxon>
        <taxon>Lutisporaceae</taxon>
        <taxon>Lutispora</taxon>
    </lineage>
</organism>
<evidence type="ECO:0000313" key="3">
    <source>
        <dbReference type="Proteomes" id="UP001651880"/>
    </source>
</evidence>
<protein>
    <submittedName>
        <fullName evidence="2">Uncharacterized protein</fullName>
    </submittedName>
</protein>
<dbReference type="EMBL" id="JAJEKE010000003">
    <property type="protein sequence ID" value="MCQ1529143.1"/>
    <property type="molecule type" value="Genomic_DNA"/>
</dbReference>
<feature type="coiled-coil region" evidence="1">
    <location>
        <begin position="103"/>
        <end position="130"/>
    </location>
</feature>
<proteinExistence type="predicted"/>
<evidence type="ECO:0000256" key="1">
    <source>
        <dbReference type="SAM" id="Coils"/>
    </source>
</evidence>
<comment type="caution">
    <text evidence="2">The sequence shown here is derived from an EMBL/GenBank/DDBJ whole genome shotgun (WGS) entry which is preliminary data.</text>
</comment>
<dbReference type="RefSeq" id="WP_255226660.1">
    <property type="nucleotide sequence ID" value="NZ_JAJEKE010000003.1"/>
</dbReference>
<dbReference type="Proteomes" id="UP001651880">
    <property type="component" value="Unassembled WGS sequence"/>
</dbReference>
<name>A0ABT1NG61_9FIRM</name>
<evidence type="ECO:0000313" key="2">
    <source>
        <dbReference type="EMBL" id="MCQ1529143.1"/>
    </source>
</evidence>
<accession>A0ABT1NG61</accession>
<feature type="coiled-coil region" evidence="1">
    <location>
        <begin position="5"/>
        <end position="53"/>
    </location>
</feature>
<dbReference type="Gene3D" id="1.20.5.190">
    <property type="match status" value="2"/>
</dbReference>
<reference evidence="2 3" key="1">
    <citation type="submission" date="2021-10" db="EMBL/GenBank/DDBJ databases">
        <title>Lutispora strain m25 sp. nov., a thermophilic, non-spore-forming bacterium isolated from a lab-scale methanogenic bioreactor digesting anaerobic sludge.</title>
        <authorList>
            <person name="El Houari A."/>
            <person name="Mcdonald J."/>
        </authorList>
    </citation>
    <scope>NUCLEOTIDE SEQUENCE [LARGE SCALE GENOMIC DNA]</scope>
    <source>
        <strain evidence="3">m25</strain>
    </source>
</reference>
<keyword evidence="3" id="KW-1185">Reference proteome</keyword>
<gene>
    <name evidence="2" type="ORF">LJD61_06220</name>
</gene>
<keyword evidence="1" id="KW-0175">Coiled coil</keyword>
<sequence length="145" mass="16361">MEKILNEILSEVKTIKTDINGLKDEAKTIKTDINGLKDEAKTIKTDINGLKDEVKTIKTDIKTMKVDISSLKEGQIRVETQVLENTQILTALEHAAHTNKAEHDNIINEIAEIKGEIKNMRNNINTVELVTSQNWTEIARLKSIK</sequence>